<reference evidence="1" key="1">
    <citation type="submission" date="2022-05" db="EMBL/GenBank/DDBJ databases">
        <title>Chromosome-level genome of Chaenocephalus aceratus.</title>
        <authorList>
            <person name="Park H."/>
        </authorList>
    </citation>
    <scope>NUCLEOTIDE SEQUENCE</scope>
    <source>
        <strain evidence="1">KU_202001</strain>
    </source>
</reference>
<evidence type="ECO:0000313" key="2">
    <source>
        <dbReference type="Proteomes" id="UP001057452"/>
    </source>
</evidence>
<organism evidence="1 2">
    <name type="scientific">Chaenocephalus aceratus</name>
    <name type="common">Blackfin icefish</name>
    <name type="synonym">Chaenichthys aceratus</name>
    <dbReference type="NCBI Taxonomy" id="36190"/>
    <lineage>
        <taxon>Eukaryota</taxon>
        <taxon>Metazoa</taxon>
        <taxon>Chordata</taxon>
        <taxon>Craniata</taxon>
        <taxon>Vertebrata</taxon>
        <taxon>Euteleostomi</taxon>
        <taxon>Actinopterygii</taxon>
        <taxon>Neopterygii</taxon>
        <taxon>Teleostei</taxon>
        <taxon>Neoteleostei</taxon>
        <taxon>Acanthomorphata</taxon>
        <taxon>Eupercaria</taxon>
        <taxon>Perciformes</taxon>
        <taxon>Notothenioidei</taxon>
        <taxon>Channichthyidae</taxon>
        <taxon>Chaenocephalus</taxon>
    </lineage>
</organism>
<proteinExistence type="predicted"/>
<evidence type="ECO:0000313" key="1">
    <source>
        <dbReference type="EMBL" id="KAI4832695.1"/>
    </source>
</evidence>
<keyword evidence="2" id="KW-1185">Reference proteome</keyword>
<protein>
    <submittedName>
        <fullName evidence="1">Uncharacterized protein</fullName>
    </submittedName>
</protein>
<comment type="caution">
    <text evidence="1">The sequence shown here is derived from an EMBL/GenBank/DDBJ whole genome shotgun (WGS) entry which is preliminary data.</text>
</comment>
<dbReference type="Proteomes" id="UP001057452">
    <property type="component" value="Chromosome 1"/>
</dbReference>
<feature type="non-terminal residue" evidence="1">
    <location>
        <position position="1"/>
    </location>
</feature>
<sequence>ISECPQCQSKRASIKKRGSNRASGACWDGPSGLLTDQGGEFCNKVNYNLCERLGIERSLCSPYHPQTNGLVEKLNGTIQRSLNKLVAGEPKRWDQFLQPTMFSLRTKTQLTTKFSPYFLMFGREARYPSEVPRSTK</sequence>
<gene>
    <name evidence="1" type="ORF">KUCAC02_015650</name>
</gene>
<dbReference type="EMBL" id="CM043785">
    <property type="protein sequence ID" value="KAI4832695.1"/>
    <property type="molecule type" value="Genomic_DNA"/>
</dbReference>
<name>A0ACB9XZ03_CHAAC</name>
<accession>A0ACB9XZ03</accession>